<dbReference type="Pfam" id="PF13545">
    <property type="entry name" value="HTH_Crp_2"/>
    <property type="match status" value="1"/>
</dbReference>
<evidence type="ECO:0000313" key="7">
    <source>
        <dbReference type="Proteomes" id="UP000236919"/>
    </source>
</evidence>
<dbReference type="InterPro" id="IPR014710">
    <property type="entry name" value="RmlC-like_jellyroll"/>
</dbReference>
<dbReference type="Pfam" id="PF00027">
    <property type="entry name" value="cNMP_binding"/>
    <property type="match status" value="1"/>
</dbReference>
<dbReference type="Gene3D" id="2.60.120.10">
    <property type="entry name" value="Jelly Rolls"/>
    <property type="match status" value="1"/>
</dbReference>
<dbReference type="Proteomes" id="UP000236919">
    <property type="component" value="Unassembled WGS sequence"/>
</dbReference>
<dbReference type="PROSITE" id="PS50042">
    <property type="entry name" value="CNMP_BINDING_3"/>
    <property type="match status" value="1"/>
</dbReference>
<keyword evidence="1" id="KW-0805">Transcription regulation</keyword>
<dbReference type="SMART" id="SM00419">
    <property type="entry name" value="HTH_CRP"/>
    <property type="match status" value="1"/>
</dbReference>
<evidence type="ECO:0000256" key="1">
    <source>
        <dbReference type="ARBA" id="ARBA00023015"/>
    </source>
</evidence>
<keyword evidence="2" id="KW-0238">DNA-binding</keyword>
<evidence type="ECO:0000313" key="6">
    <source>
        <dbReference type="EMBL" id="POR47126.1"/>
    </source>
</evidence>
<reference evidence="6 7" key="1">
    <citation type="submission" date="2018-01" db="EMBL/GenBank/DDBJ databases">
        <title>Genomic Encyclopedia of Type Strains, Phase III (KMG-III): the genomes of soil and plant-associated and newly described type strains.</title>
        <authorList>
            <person name="Whitman W."/>
        </authorList>
    </citation>
    <scope>NUCLEOTIDE SEQUENCE [LARGE SCALE GENOMIC DNA]</scope>
    <source>
        <strain evidence="6 7">1131</strain>
    </source>
</reference>
<dbReference type="InterPro" id="IPR050397">
    <property type="entry name" value="Env_Response_Regulators"/>
</dbReference>
<dbReference type="SUPFAM" id="SSF51206">
    <property type="entry name" value="cAMP-binding domain-like"/>
    <property type="match status" value="1"/>
</dbReference>
<dbReference type="AlphaFoldDB" id="A0A2S4LXG1"/>
<dbReference type="GO" id="GO:0005829">
    <property type="term" value="C:cytosol"/>
    <property type="evidence" value="ECO:0007669"/>
    <property type="project" value="TreeGrafter"/>
</dbReference>
<evidence type="ECO:0000259" key="5">
    <source>
        <dbReference type="PROSITE" id="PS51063"/>
    </source>
</evidence>
<dbReference type="InterPro" id="IPR036388">
    <property type="entry name" value="WH-like_DNA-bd_sf"/>
</dbReference>
<protein>
    <submittedName>
        <fullName evidence="6">CRP/FNR family transcriptional regulator</fullName>
    </submittedName>
</protein>
<accession>A0A2S4LXG1</accession>
<name>A0A2S4LXG1_9HYPH</name>
<evidence type="ECO:0000259" key="4">
    <source>
        <dbReference type="PROSITE" id="PS50042"/>
    </source>
</evidence>
<dbReference type="InterPro" id="IPR012318">
    <property type="entry name" value="HTH_CRP"/>
</dbReference>
<evidence type="ECO:0000256" key="2">
    <source>
        <dbReference type="ARBA" id="ARBA00023125"/>
    </source>
</evidence>
<dbReference type="EMBL" id="PQFZ01000020">
    <property type="protein sequence ID" value="POR47126.1"/>
    <property type="molecule type" value="Genomic_DNA"/>
</dbReference>
<dbReference type="CDD" id="cd00038">
    <property type="entry name" value="CAP_ED"/>
    <property type="match status" value="1"/>
</dbReference>
<dbReference type="PROSITE" id="PS00042">
    <property type="entry name" value="HTH_CRP_1"/>
    <property type="match status" value="1"/>
</dbReference>
<dbReference type="SUPFAM" id="SSF46785">
    <property type="entry name" value="Winged helix' DNA-binding domain"/>
    <property type="match status" value="1"/>
</dbReference>
<dbReference type="InterPro" id="IPR018335">
    <property type="entry name" value="Tscrpt_reg_HTH_Crp-type_CS"/>
</dbReference>
<dbReference type="CDD" id="cd00092">
    <property type="entry name" value="HTH_CRP"/>
    <property type="match status" value="1"/>
</dbReference>
<evidence type="ECO:0000256" key="3">
    <source>
        <dbReference type="ARBA" id="ARBA00023163"/>
    </source>
</evidence>
<gene>
    <name evidence="6" type="ORF">CYD53_12016</name>
</gene>
<dbReference type="RefSeq" id="WP_245928411.1">
    <property type="nucleotide sequence ID" value="NZ_PQFZ01000020.1"/>
</dbReference>
<keyword evidence="3" id="KW-0804">Transcription</keyword>
<dbReference type="PROSITE" id="PS51063">
    <property type="entry name" value="HTH_CRP_2"/>
    <property type="match status" value="1"/>
</dbReference>
<dbReference type="PRINTS" id="PR00034">
    <property type="entry name" value="HTHCRP"/>
</dbReference>
<dbReference type="Gene3D" id="1.10.10.10">
    <property type="entry name" value="Winged helix-like DNA-binding domain superfamily/Winged helix DNA-binding domain"/>
    <property type="match status" value="1"/>
</dbReference>
<comment type="caution">
    <text evidence="6">The sequence shown here is derived from an EMBL/GenBank/DDBJ whole genome shotgun (WGS) entry which is preliminary data.</text>
</comment>
<organism evidence="6 7">
    <name type="scientific">Bosea psychrotolerans</name>
    <dbReference type="NCBI Taxonomy" id="1871628"/>
    <lineage>
        <taxon>Bacteria</taxon>
        <taxon>Pseudomonadati</taxon>
        <taxon>Pseudomonadota</taxon>
        <taxon>Alphaproteobacteria</taxon>
        <taxon>Hyphomicrobiales</taxon>
        <taxon>Boseaceae</taxon>
        <taxon>Bosea</taxon>
    </lineage>
</organism>
<dbReference type="SMART" id="SM00100">
    <property type="entry name" value="cNMP"/>
    <property type="match status" value="1"/>
</dbReference>
<dbReference type="PANTHER" id="PTHR24567">
    <property type="entry name" value="CRP FAMILY TRANSCRIPTIONAL REGULATORY PROTEIN"/>
    <property type="match status" value="1"/>
</dbReference>
<dbReference type="InterPro" id="IPR000595">
    <property type="entry name" value="cNMP-bd_dom"/>
</dbReference>
<dbReference type="InterPro" id="IPR036390">
    <property type="entry name" value="WH_DNA-bd_sf"/>
</dbReference>
<keyword evidence="7" id="KW-1185">Reference proteome</keyword>
<feature type="domain" description="Cyclic nucleotide-binding" evidence="4">
    <location>
        <begin position="39"/>
        <end position="87"/>
    </location>
</feature>
<sequence>MFTETIMSQRPGFVSAIADTTPPALSLQALFSKQAVETFEGGSAVFWEGDSARHVFEVVEGVLRVFKITGDGHRVITGFIYPGDLLGVSLKDRYLYTAEAVTKTKLRRFTRRRFQEEINQSPELRPQLFARLCDEMAAAQDQMVLLARKSAEERVSSFLLVIARRLSSDQLAQPIVEIPMTRLDMADYLGLTIETVSRTMTKLISAGVIAPSGRHSVIVRKPAKLARLAGEGDDDDKQTWDQASIQQAIWPQ</sequence>
<feature type="domain" description="HTH crp-type" evidence="5">
    <location>
        <begin position="149"/>
        <end position="223"/>
    </location>
</feature>
<dbReference type="InterPro" id="IPR018490">
    <property type="entry name" value="cNMP-bd_dom_sf"/>
</dbReference>
<dbReference type="PANTHER" id="PTHR24567:SF75">
    <property type="entry name" value="FUMARATE AND NITRATE REDUCTION REGULATORY PROTEIN"/>
    <property type="match status" value="1"/>
</dbReference>
<proteinExistence type="predicted"/>
<dbReference type="GO" id="GO:0003677">
    <property type="term" value="F:DNA binding"/>
    <property type="evidence" value="ECO:0007669"/>
    <property type="project" value="UniProtKB-KW"/>
</dbReference>
<dbReference type="GO" id="GO:0003700">
    <property type="term" value="F:DNA-binding transcription factor activity"/>
    <property type="evidence" value="ECO:0007669"/>
    <property type="project" value="InterPro"/>
</dbReference>